<dbReference type="Proteomes" id="UP000425960">
    <property type="component" value="Chromosome"/>
</dbReference>
<evidence type="ECO:0000313" key="1">
    <source>
        <dbReference type="EMBL" id="BBO82414.1"/>
    </source>
</evidence>
<name>A0A5K7ZLS5_9BACT</name>
<dbReference type="EMBL" id="AP021876">
    <property type="protein sequence ID" value="BBO82414.1"/>
    <property type="molecule type" value="Genomic_DNA"/>
</dbReference>
<protein>
    <submittedName>
        <fullName evidence="1">Uncharacterized protein</fullName>
    </submittedName>
</protein>
<reference evidence="1 2" key="1">
    <citation type="submission" date="2019-11" db="EMBL/GenBank/DDBJ databases">
        <title>Comparative genomics of hydrocarbon-degrading Desulfosarcina strains.</title>
        <authorList>
            <person name="Watanabe M."/>
            <person name="Kojima H."/>
            <person name="Fukui M."/>
        </authorList>
    </citation>
    <scope>NUCLEOTIDE SEQUENCE [LARGE SCALE GENOMIC DNA]</scope>
    <source>
        <strain evidence="1 2">28bB2T</strain>
    </source>
</reference>
<organism evidence="1 2">
    <name type="scientific">Desulfosarcina ovata subsp. sediminis</name>
    <dbReference type="NCBI Taxonomy" id="885957"/>
    <lineage>
        <taxon>Bacteria</taxon>
        <taxon>Pseudomonadati</taxon>
        <taxon>Thermodesulfobacteriota</taxon>
        <taxon>Desulfobacteria</taxon>
        <taxon>Desulfobacterales</taxon>
        <taxon>Desulfosarcinaceae</taxon>
        <taxon>Desulfosarcina</taxon>
    </lineage>
</organism>
<sequence>MDQKEMVKQVLDFNHATFNNSFNALVLLQDQFERVAQTVLSQTGWLPEEGHEAINEWVNNYKAGRDQFKTYVDDNYTNMETFFAG</sequence>
<dbReference type="AlphaFoldDB" id="A0A5K7ZLS5"/>
<evidence type="ECO:0000313" key="2">
    <source>
        <dbReference type="Proteomes" id="UP000425960"/>
    </source>
</evidence>
<proteinExistence type="predicted"/>
<dbReference type="RefSeq" id="WP_155310786.1">
    <property type="nucleotide sequence ID" value="NZ_AP021876.1"/>
</dbReference>
<dbReference type="KEGG" id="dov:DSCO28_29800"/>
<accession>A0A5K7ZLS5</accession>
<gene>
    <name evidence="1" type="ORF">DSCO28_29800</name>
</gene>